<dbReference type="InterPro" id="IPR043009">
    <property type="entry name" value="LOR/SDH_bifunc_enz_cons_dom_sf"/>
</dbReference>
<dbReference type="InterPro" id="IPR005097">
    <property type="entry name" value="Sacchrp_dh_NADP-bd"/>
</dbReference>
<dbReference type="Pfam" id="PF05222">
    <property type="entry name" value="AlaDh_PNT_N"/>
    <property type="match status" value="1"/>
</dbReference>
<dbReference type="InterPro" id="IPR007545">
    <property type="entry name" value="LOR/SDH_bifunc_enz_cons_dom"/>
</dbReference>
<dbReference type="SUPFAM" id="SSF52283">
    <property type="entry name" value="Formate/glycerate dehydrogenase catalytic domain-like"/>
    <property type="match status" value="1"/>
</dbReference>
<dbReference type="Proteomes" id="UP000198406">
    <property type="component" value="Unassembled WGS sequence"/>
</dbReference>
<name>A0A1Z5JGC9_FISSO</name>
<dbReference type="GO" id="GO:0033512">
    <property type="term" value="P:L-lysine catabolic process to acetyl-CoA via saccharopine"/>
    <property type="evidence" value="ECO:0007669"/>
    <property type="project" value="UniProtKB-UniPathway"/>
</dbReference>
<evidence type="ECO:0000256" key="6">
    <source>
        <dbReference type="ARBA" id="ARBA00023268"/>
    </source>
</evidence>
<dbReference type="Gene3D" id="1.10.1870.10">
    <property type="entry name" value="Domain 3, Saccharopine reductase"/>
    <property type="match status" value="1"/>
</dbReference>
<feature type="domain" description="Alanine dehydrogenase/pyridine nucleotide transhydrogenase NAD(H)-binding" evidence="8">
    <location>
        <begin position="203"/>
        <end position="401"/>
    </location>
</feature>
<comment type="similarity">
    <text evidence="7">In the C-terminal section; belongs to the saccharopine dehydrogenase family.</text>
</comment>
<keyword evidence="4 10" id="KW-0560">Oxidoreductase</keyword>
<dbReference type="InterPro" id="IPR036291">
    <property type="entry name" value="NAD(P)-bd_dom_sf"/>
</dbReference>
<sequence>MMAIILCRFRCTRQNLPRHLFVRTKVTLTVGIAKETYNVWESRAPITPDQVERLQRSSHERIRFLVQPSAQRIFSNQQYQLAGAELNEDLTKADVILGVKRPKDPSDLIPHKTYVFFSHTTKGQPENMRLLQECLQKKIQLFDYEKMVSPASTGKVQRLVSFGRFAGMAGTMDSFHALGRRLLHRDGANTPLLACPPALMNHTLDQARERVKQMGERIAVEGIVAVTGKGGTVHGGVMEILDLLPHEIVTIDDLPQLVSKERSGDKREPERKIYVAPIGTSDVYEHCSANVKFDRNDFRAHPCHYRPLFASRVAPYVHCIINAVYWDPRFPRLLTKEQIRRQFERGNDRLLLLSDITCDVNGSIEFLERTTTIEEPFFNYDPLTGTEVSTGIGTSGITVLGVDILPSELSRESSAHFGEAVSHVLEQILTTKDEEKVSHDGIDTSLLSPGLAQSCLTNSDGKLESSYRYLYAMLEKAPPMNRLHRTMNLALKGHLFDSGLINLIADSVVDNGCTLSFEECIIPSAKPFSGQSMSSVVLKIAGPDDDVLKAVEEQVESLVRIIQKAEATVVRKDALKPVAVKDNPIEQRVLLLGAGLVSRTVVSFFGKQDHLKIIVASDSDKSSRATASVSSNAEAVTIDVHKDPSSLSTLIEASDAVISLLPAPIHPLIAHQCLRHRKHLITASYESEEMRSLGDNAKRSGIIILNEVGLDPGLDHMSAMKIIDDIKSRGGKVTNFSSYCGGLPSPDAANNALKYKFSWSPMGVIRATKNDARYRKDEQLFEIAGADLLSHATPFHYAWPDLALEHLPNRNSLAYEDIYNIKGAATVYRATLRYQGFSAIMDIFKRLGLFEETPLKGSTWIDVIKEQTHNFGDTGSLHGFLLSKTGNAELASVAFQTMERFGMTSVRPVPTSSSLVDAFCKVLENNMQYERHEHDMVLMHHTIEAIFEDNSLERHQSNLRVLGDETDSAMSKTVGYTTAAATKLILDGSLRNHSGLLLPTFPAIYEPVLEQLAGEGIVFDDDVSVSSRQWIQED</sequence>
<keyword evidence="5" id="KW-0520">NAD</keyword>
<dbReference type="Gene3D" id="3.40.50.720">
    <property type="entry name" value="NAD(P)-binding Rossmann-like Domain"/>
    <property type="match status" value="3"/>
</dbReference>
<evidence type="ECO:0000256" key="7">
    <source>
        <dbReference type="ARBA" id="ARBA00025744"/>
    </source>
</evidence>
<dbReference type="AlphaFoldDB" id="A0A1Z5JGC9"/>
<dbReference type="Pfam" id="PF16653">
    <property type="entry name" value="Sacchrp_dh_C"/>
    <property type="match status" value="1"/>
</dbReference>
<comment type="pathway">
    <text evidence="1">Amino-acid degradation; L-lysine degradation via saccharopine pathway; glutaryl-CoA from L-lysine: step 1/6.</text>
</comment>
<keyword evidence="6" id="KW-0511">Multifunctional enzyme</keyword>
<dbReference type="EC" id="1.5.1.9" evidence="10"/>
<dbReference type="GO" id="GO:0047130">
    <property type="term" value="F:saccharopine dehydrogenase (NADP+, L-lysine-forming) activity"/>
    <property type="evidence" value="ECO:0007669"/>
    <property type="project" value="UniProtKB-EC"/>
</dbReference>
<dbReference type="FunFam" id="3.30.360.10:FF:000008">
    <property type="entry name" value="Alpha-aminoadipic semialdehyde synthase, mitochondrial"/>
    <property type="match status" value="1"/>
</dbReference>
<evidence type="ECO:0000256" key="1">
    <source>
        <dbReference type="ARBA" id="ARBA00004682"/>
    </source>
</evidence>
<evidence type="ECO:0000259" key="9">
    <source>
        <dbReference type="SMART" id="SM01003"/>
    </source>
</evidence>
<accession>A0A1Z5JGC9</accession>
<dbReference type="Pfam" id="PF03435">
    <property type="entry name" value="Sacchrp_dh_NADP"/>
    <property type="match status" value="1"/>
</dbReference>
<comment type="pathway">
    <text evidence="2">Amino-acid degradation; L-lysine degradation via saccharopine pathway; glutaryl-CoA from L-lysine: step 2/6.</text>
</comment>
<dbReference type="GO" id="GO:0019878">
    <property type="term" value="P:lysine biosynthetic process via aminoadipic acid"/>
    <property type="evidence" value="ECO:0007669"/>
    <property type="project" value="TreeGrafter"/>
</dbReference>
<dbReference type="SUPFAM" id="SSF51735">
    <property type="entry name" value="NAD(P)-binding Rossmann-fold domains"/>
    <property type="match status" value="1"/>
</dbReference>
<dbReference type="InParanoid" id="A0A1Z5JGC9"/>
<evidence type="ECO:0000256" key="2">
    <source>
        <dbReference type="ARBA" id="ARBA00004720"/>
    </source>
</evidence>
<dbReference type="PANTHER" id="PTHR11133:SF22">
    <property type="entry name" value="ALPHA-AMINOADIPIC SEMIALDEHYDE SYNTHASE, MITOCHONDRIAL"/>
    <property type="match status" value="1"/>
</dbReference>
<protein>
    <submittedName>
        <fullName evidence="10">Alpha-aminoadipic semialdehyde synthase</fullName>
        <ecNumber evidence="10">1.5.1.8</ecNumber>
        <ecNumber evidence="10">1.5.1.9</ecNumber>
    </submittedName>
</protein>
<dbReference type="GO" id="GO:0005737">
    <property type="term" value="C:cytoplasm"/>
    <property type="evidence" value="ECO:0007669"/>
    <property type="project" value="TreeGrafter"/>
</dbReference>
<dbReference type="PANTHER" id="PTHR11133">
    <property type="entry name" value="SACCHAROPINE DEHYDROGENASE"/>
    <property type="match status" value="1"/>
</dbReference>
<feature type="domain" description="Alanine dehydrogenase/pyridine nucleotide transhydrogenase N-terminal" evidence="9">
    <location>
        <begin position="31"/>
        <end position="169"/>
    </location>
</feature>
<proteinExistence type="inferred from homology"/>
<reference evidence="10 11" key="1">
    <citation type="journal article" date="2015" name="Plant Cell">
        <title>Oil accumulation by the oleaginous diatom Fistulifera solaris as revealed by the genome and transcriptome.</title>
        <authorList>
            <person name="Tanaka T."/>
            <person name="Maeda Y."/>
            <person name="Veluchamy A."/>
            <person name="Tanaka M."/>
            <person name="Abida H."/>
            <person name="Marechal E."/>
            <person name="Bowler C."/>
            <person name="Muto M."/>
            <person name="Sunaga Y."/>
            <person name="Tanaka M."/>
            <person name="Yoshino T."/>
            <person name="Taniguchi T."/>
            <person name="Fukuda Y."/>
            <person name="Nemoto M."/>
            <person name="Matsumoto M."/>
            <person name="Wong P.S."/>
            <person name="Aburatani S."/>
            <person name="Fujibuchi W."/>
        </authorList>
    </citation>
    <scope>NUCLEOTIDE SEQUENCE [LARGE SCALE GENOMIC DNA]</scope>
    <source>
        <strain evidence="10 11">JPCC DA0580</strain>
    </source>
</reference>
<dbReference type="EC" id="1.5.1.8" evidence="10"/>
<dbReference type="SMART" id="SM01002">
    <property type="entry name" value="AlaDh_PNT_C"/>
    <property type="match status" value="1"/>
</dbReference>
<dbReference type="UniPathway" id="UPA00868">
    <property type="reaction ID" value="UER00835"/>
</dbReference>
<dbReference type="GO" id="GO:0047131">
    <property type="term" value="F:saccharopine dehydrogenase (NAD+, L-glutamate-forming) activity"/>
    <property type="evidence" value="ECO:0007669"/>
    <property type="project" value="UniProtKB-EC"/>
</dbReference>
<evidence type="ECO:0000313" key="11">
    <source>
        <dbReference type="Proteomes" id="UP000198406"/>
    </source>
</evidence>
<keyword evidence="11" id="KW-1185">Reference proteome</keyword>
<evidence type="ECO:0000256" key="4">
    <source>
        <dbReference type="ARBA" id="ARBA00023002"/>
    </source>
</evidence>
<dbReference type="Gene3D" id="3.30.360.10">
    <property type="entry name" value="Dihydrodipicolinate Reductase, domain 2"/>
    <property type="match status" value="1"/>
</dbReference>
<dbReference type="InterPro" id="IPR032095">
    <property type="entry name" value="Sacchrp_dh-like_C"/>
</dbReference>
<dbReference type="Pfam" id="PF04455">
    <property type="entry name" value="Saccharop_dh_N"/>
    <property type="match status" value="1"/>
</dbReference>
<dbReference type="Gene3D" id="3.30.70.2690">
    <property type="entry name" value="LOR/SDH bifunctional enzyme, conserved domain"/>
    <property type="match status" value="1"/>
</dbReference>
<evidence type="ECO:0000256" key="5">
    <source>
        <dbReference type="ARBA" id="ARBA00023027"/>
    </source>
</evidence>
<dbReference type="SUPFAM" id="SSF55347">
    <property type="entry name" value="Glyceraldehyde-3-phosphate dehydrogenase-like, C-terminal domain"/>
    <property type="match status" value="1"/>
</dbReference>
<evidence type="ECO:0000259" key="8">
    <source>
        <dbReference type="SMART" id="SM01002"/>
    </source>
</evidence>
<keyword evidence="3" id="KW-0521">NADP</keyword>
<comment type="caution">
    <text evidence="10">The sequence shown here is derived from an EMBL/GenBank/DDBJ whole genome shotgun (WGS) entry which is preliminary data.</text>
</comment>
<organism evidence="10 11">
    <name type="scientific">Fistulifera solaris</name>
    <name type="common">Oleaginous diatom</name>
    <dbReference type="NCBI Taxonomy" id="1519565"/>
    <lineage>
        <taxon>Eukaryota</taxon>
        <taxon>Sar</taxon>
        <taxon>Stramenopiles</taxon>
        <taxon>Ochrophyta</taxon>
        <taxon>Bacillariophyta</taxon>
        <taxon>Bacillariophyceae</taxon>
        <taxon>Bacillariophycidae</taxon>
        <taxon>Naviculales</taxon>
        <taxon>Naviculaceae</taxon>
        <taxon>Fistulifera</taxon>
    </lineage>
</organism>
<dbReference type="OrthoDB" id="10059875at2759"/>
<dbReference type="InterPro" id="IPR007886">
    <property type="entry name" value="AlaDH/PNT_N"/>
</dbReference>
<dbReference type="EMBL" id="BDSP01000060">
    <property type="protein sequence ID" value="GAX12986.1"/>
    <property type="molecule type" value="Genomic_DNA"/>
</dbReference>
<evidence type="ECO:0000256" key="3">
    <source>
        <dbReference type="ARBA" id="ARBA00022857"/>
    </source>
</evidence>
<gene>
    <name evidence="10" type="ORF">FisN_2Hh476</name>
</gene>
<evidence type="ECO:0000313" key="10">
    <source>
        <dbReference type="EMBL" id="GAX12986.1"/>
    </source>
</evidence>
<dbReference type="SMART" id="SM01003">
    <property type="entry name" value="AlaDh_PNT_N"/>
    <property type="match status" value="1"/>
</dbReference>
<dbReference type="InterPro" id="IPR051168">
    <property type="entry name" value="AASS"/>
</dbReference>
<dbReference type="InterPro" id="IPR007698">
    <property type="entry name" value="AlaDH/PNT_NAD(H)-bd"/>
</dbReference>